<feature type="region of interest" description="Disordered" evidence="1">
    <location>
        <begin position="63"/>
        <end position="125"/>
    </location>
</feature>
<dbReference type="AlphaFoldDB" id="A0A183T0Z1"/>
<accession>A0A183T0Z1</accession>
<protein>
    <submittedName>
        <fullName evidence="2 4">Uncharacterized protein</fullName>
    </submittedName>
</protein>
<name>A0A183T0Z1_SCHSO</name>
<sequence>MKRRRVGPSWLYWTTRSKTSPIQQISRPPQLHRLSSAVFAISLGDLNTLGSCNKTSNVVFNNPGVNQQLPADPSTPPSKGFPHFECNNPENSGAGAARRWSHQPPNLLSNSAGSAISLRQGLHPS</sequence>
<dbReference type="WBParaSite" id="SSLN_0001053001-mRNA-1">
    <property type="protein sequence ID" value="SSLN_0001053001-mRNA-1"/>
    <property type="gene ID" value="SSLN_0001053001"/>
</dbReference>
<gene>
    <name evidence="2" type="ORF">SSLN_LOCUS10139</name>
</gene>
<feature type="compositionally biased region" description="Polar residues" evidence="1">
    <location>
        <begin position="103"/>
        <end position="114"/>
    </location>
</feature>
<dbReference type="EMBL" id="UYSU01035673">
    <property type="protein sequence ID" value="VDL96524.1"/>
    <property type="molecule type" value="Genomic_DNA"/>
</dbReference>
<evidence type="ECO:0000313" key="3">
    <source>
        <dbReference type="Proteomes" id="UP000275846"/>
    </source>
</evidence>
<keyword evidence="3" id="KW-1185">Reference proteome</keyword>
<proteinExistence type="predicted"/>
<evidence type="ECO:0000313" key="4">
    <source>
        <dbReference type="WBParaSite" id="SSLN_0001053001-mRNA-1"/>
    </source>
</evidence>
<organism evidence="4">
    <name type="scientific">Schistocephalus solidus</name>
    <name type="common">Tapeworm</name>
    <dbReference type="NCBI Taxonomy" id="70667"/>
    <lineage>
        <taxon>Eukaryota</taxon>
        <taxon>Metazoa</taxon>
        <taxon>Spiralia</taxon>
        <taxon>Lophotrochozoa</taxon>
        <taxon>Platyhelminthes</taxon>
        <taxon>Cestoda</taxon>
        <taxon>Eucestoda</taxon>
        <taxon>Diphyllobothriidea</taxon>
        <taxon>Diphyllobothriidae</taxon>
        <taxon>Schistocephalus</taxon>
    </lineage>
</organism>
<dbReference type="Proteomes" id="UP000275846">
    <property type="component" value="Unassembled WGS sequence"/>
</dbReference>
<evidence type="ECO:0000256" key="1">
    <source>
        <dbReference type="SAM" id="MobiDB-lite"/>
    </source>
</evidence>
<reference evidence="2 3" key="2">
    <citation type="submission" date="2018-11" db="EMBL/GenBank/DDBJ databases">
        <authorList>
            <consortium name="Pathogen Informatics"/>
        </authorList>
    </citation>
    <scope>NUCLEOTIDE SEQUENCE [LARGE SCALE GENOMIC DNA]</scope>
    <source>
        <strain evidence="2 3">NST_G2</strain>
    </source>
</reference>
<reference evidence="4" key="1">
    <citation type="submission" date="2016-06" db="UniProtKB">
        <authorList>
            <consortium name="WormBaseParasite"/>
        </authorList>
    </citation>
    <scope>IDENTIFICATION</scope>
</reference>
<evidence type="ECO:0000313" key="2">
    <source>
        <dbReference type="EMBL" id="VDL96524.1"/>
    </source>
</evidence>